<comment type="similarity">
    <text evidence="4">Belongs to the DXR family.</text>
</comment>
<name>A0A381P372_9ZZZZ</name>
<evidence type="ECO:0000256" key="4">
    <source>
        <dbReference type="ARBA" id="ARBA00006825"/>
    </source>
</evidence>
<evidence type="ECO:0000313" key="15">
    <source>
        <dbReference type="EMBL" id="SUZ61310.1"/>
    </source>
</evidence>
<dbReference type="PANTHER" id="PTHR30525:SF0">
    <property type="entry name" value="1-DEOXY-D-XYLULOSE 5-PHOSPHATE REDUCTOISOMERASE, CHLOROPLASTIC"/>
    <property type="match status" value="1"/>
</dbReference>
<feature type="domain" description="1-deoxy-D-xylulose 5-phosphate reductoisomerase N-terminal" evidence="12">
    <location>
        <begin position="1"/>
        <end position="125"/>
    </location>
</feature>
<evidence type="ECO:0000256" key="8">
    <source>
        <dbReference type="ARBA" id="ARBA00023002"/>
    </source>
</evidence>
<evidence type="ECO:0000256" key="5">
    <source>
        <dbReference type="ARBA" id="ARBA00012366"/>
    </source>
</evidence>
<dbReference type="GO" id="GO:0030604">
    <property type="term" value="F:1-deoxy-D-xylulose-5-phosphate reductoisomerase activity"/>
    <property type="evidence" value="ECO:0007669"/>
    <property type="project" value="UniProtKB-EC"/>
</dbReference>
<gene>
    <name evidence="15" type="ORF">METZ01_LOCUS14164</name>
</gene>
<keyword evidence="7" id="KW-0521">NADP</keyword>
<dbReference type="EC" id="1.1.1.267" evidence="5"/>
<comment type="pathway">
    <text evidence="3">Isoprenoid biosynthesis; isopentenyl diphosphate biosynthesis via DXP pathway; isopentenyl diphosphate from 1-deoxy-D-xylulose 5-phosphate: step 1/6.</text>
</comment>
<comment type="cofactor">
    <cofactor evidence="2">
        <name>Mg(2+)</name>
        <dbReference type="ChEBI" id="CHEBI:18420"/>
    </cofactor>
</comment>
<dbReference type="NCBIfam" id="TIGR00243">
    <property type="entry name" value="Dxr"/>
    <property type="match status" value="1"/>
</dbReference>
<evidence type="ECO:0000256" key="6">
    <source>
        <dbReference type="ARBA" id="ARBA00022723"/>
    </source>
</evidence>
<feature type="domain" description="DXP reductoisomerase C-terminal" evidence="14">
    <location>
        <begin position="256"/>
        <end position="372"/>
    </location>
</feature>
<dbReference type="PIRSF" id="PIRSF006205">
    <property type="entry name" value="Dxp_reductismrs"/>
    <property type="match status" value="1"/>
</dbReference>
<evidence type="ECO:0000256" key="2">
    <source>
        <dbReference type="ARBA" id="ARBA00001946"/>
    </source>
</evidence>
<dbReference type="SUPFAM" id="SSF69055">
    <property type="entry name" value="1-deoxy-D-xylulose-5-phosphate reductoisomerase, C-terminal domain"/>
    <property type="match status" value="1"/>
</dbReference>
<comment type="cofactor">
    <cofactor evidence="1">
        <name>Mn(2+)</name>
        <dbReference type="ChEBI" id="CHEBI:29035"/>
    </cofactor>
</comment>
<evidence type="ECO:0000256" key="3">
    <source>
        <dbReference type="ARBA" id="ARBA00005094"/>
    </source>
</evidence>
<evidence type="ECO:0000256" key="10">
    <source>
        <dbReference type="ARBA" id="ARBA00023229"/>
    </source>
</evidence>
<dbReference type="GO" id="GO:0051484">
    <property type="term" value="P:isopentenyl diphosphate biosynthetic process, methylerythritol 4-phosphate pathway involved in terpenoid biosynthetic process"/>
    <property type="evidence" value="ECO:0007669"/>
    <property type="project" value="TreeGrafter"/>
</dbReference>
<dbReference type="FunFam" id="3.40.50.720:FF:000045">
    <property type="entry name" value="1-deoxy-D-xylulose 5-phosphate reductoisomerase"/>
    <property type="match status" value="1"/>
</dbReference>
<keyword evidence="10" id="KW-0414">Isoprene biosynthesis</keyword>
<dbReference type="InterPro" id="IPR013512">
    <property type="entry name" value="DXP_reductoisomerase_N"/>
</dbReference>
<dbReference type="AlphaFoldDB" id="A0A381P372"/>
<dbReference type="Pfam" id="PF13288">
    <property type="entry name" value="DXPR_C"/>
    <property type="match status" value="1"/>
</dbReference>
<dbReference type="SUPFAM" id="SSF55347">
    <property type="entry name" value="Glyceraldehyde-3-phosphate dehydrogenase-like, C-terminal domain"/>
    <property type="match status" value="1"/>
</dbReference>
<dbReference type="Gene3D" id="3.40.50.720">
    <property type="entry name" value="NAD(P)-binding Rossmann-like Domain"/>
    <property type="match status" value="1"/>
</dbReference>
<reference evidence="15" key="1">
    <citation type="submission" date="2018-05" db="EMBL/GenBank/DDBJ databases">
        <authorList>
            <person name="Lanie J.A."/>
            <person name="Ng W.-L."/>
            <person name="Kazmierczak K.M."/>
            <person name="Andrzejewski T.M."/>
            <person name="Davidsen T.M."/>
            <person name="Wayne K.J."/>
            <person name="Tettelin H."/>
            <person name="Glass J.I."/>
            <person name="Rusch D."/>
            <person name="Podicherti R."/>
            <person name="Tsui H.-C.T."/>
            <person name="Winkler M.E."/>
        </authorList>
    </citation>
    <scope>NUCLEOTIDE SEQUENCE</scope>
</reference>
<dbReference type="InterPro" id="IPR013644">
    <property type="entry name" value="DXP_reductoisomerase_C"/>
</dbReference>
<organism evidence="15">
    <name type="scientific">marine metagenome</name>
    <dbReference type="NCBI Taxonomy" id="408172"/>
    <lineage>
        <taxon>unclassified sequences</taxon>
        <taxon>metagenomes</taxon>
        <taxon>ecological metagenomes</taxon>
    </lineage>
</organism>
<dbReference type="InterPro" id="IPR026877">
    <property type="entry name" value="DXPR_C"/>
</dbReference>
<evidence type="ECO:0000259" key="14">
    <source>
        <dbReference type="Pfam" id="PF13288"/>
    </source>
</evidence>
<dbReference type="InterPro" id="IPR036169">
    <property type="entry name" value="DXPR_C_sf"/>
</dbReference>
<comment type="catalytic activity">
    <reaction evidence="11">
        <text>2-C-methyl-D-erythritol 4-phosphate + NADP(+) = 1-deoxy-D-xylulose 5-phosphate + NADPH + H(+)</text>
        <dbReference type="Rhea" id="RHEA:13717"/>
        <dbReference type="ChEBI" id="CHEBI:15378"/>
        <dbReference type="ChEBI" id="CHEBI:57783"/>
        <dbReference type="ChEBI" id="CHEBI:57792"/>
        <dbReference type="ChEBI" id="CHEBI:58262"/>
        <dbReference type="ChEBI" id="CHEBI:58349"/>
        <dbReference type="EC" id="1.1.1.267"/>
    </reaction>
    <physiologicalReaction direction="right-to-left" evidence="11">
        <dbReference type="Rhea" id="RHEA:13719"/>
    </physiologicalReaction>
</comment>
<keyword evidence="9" id="KW-0464">Manganese</keyword>
<evidence type="ECO:0000259" key="12">
    <source>
        <dbReference type="Pfam" id="PF02670"/>
    </source>
</evidence>
<evidence type="ECO:0000256" key="1">
    <source>
        <dbReference type="ARBA" id="ARBA00001936"/>
    </source>
</evidence>
<dbReference type="EMBL" id="UINC01000795">
    <property type="protein sequence ID" value="SUZ61310.1"/>
    <property type="molecule type" value="Genomic_DNA"/>
</dbReference>
<feature type="domain" description="1-deoxy-D-xylulose 5-phosphate reductoisomerase C-terminal" evidence="13">
    <location>
        <begin position="139"/>
        <end position="224"/>
    </location>
</feature>
<evidence type="ECO:0000256" key="11">
    <source>
        <dbReference type="ARBA" id="ARBA00048543"/>
    </source>
</evidence>
<dbReference type="GO" id="GO:0030145">
    <property type="term" value="F:manganese ion binding"/>
    <property type="evidence" value="ECO:0007669"/>
    <property type="project" value="TreeGrafter"/>
</dbReference>
<dbReference type="Gene3D" id="1.10.1740.10">
    <property type="match status" value="1"/>
</dbReference>
<accession>A0A381P372</accession>
<evidence type="ECO:0000259" key="13">
    <source>
        <dbReference type="Pfam" id="PF08436"/>
    </source>
</evidence>
<dbReference type="Pfam" id="PF08436">
    <property type="entry name" value="DXP_redisom_C"/>
    <property type="match status" value="1"/>
</dbReference>
<dbReference type="InterPro" id="IPR036291">
    <property type="entry name" value="NAD(P)-bd_dom_sf"/>
</dbReference>
<keyword evidence="8" id="KW-0560">Oxidoreductase</keyword>
<dbReference type="PANTHER" id="PTHR30525">
    <property type="entry name" value="1-DEOXY-D-XYLULOSE 5-PHOSPHATE REDUCTOISOMERASE"/>
    <property type="match status" value="1"/>
</dbReference>
<keyword evidence="6" id="KW-0479">Metal-binding</keyword>
<evidence type="ECO:0000256" key="9">
    <source>
        <dbReference type="ARBA" id="ARBA00023211"/>
    </source>
</evidence>
<protein>
    <recommendedName>
        <fullName evidence="5">1-deoxy-D-xylulose-5-phosphate reductoisomerase</fullName>
        <ecNumber evidence="5">1.1.1.267</ecNumber>
    </recommendedName>
</protein>
<dbReference type="SUPFAM" id="SSF51735">
    <property type="entry name" value="NAD(P)-binding Rossmann-fold domains"/>
    <property type="match status" value="1"/>
</dbReference>
<dbReference type="GO" id="GO:0070402">
    <property type="term" value="F:NADPH binding"/>
    <property type="evidence" value="ECO:0007669"/>
    <property type="project" value="InterPro"/>
</dbReference>
<dbReference type="Pfam" id="PF02670">
    <property type="entry name" value="DXP_reductoisom"/>
    <property type="match status" value="1"/>
</dbReference>
<dbReference type="UniPathway" id="UPA00056">
    <property type="reaction ID" value="UER00092"/>
</dbReference>
<dbReference type="InterPro" id="IPR003821">
    <property type="entry name" value="DXP_reductoisomerase"/>
</dbReference>
<evidence type="ECO:0000256" key="7">
    <source>
        <dbReference type="ARBA" id="ARBA00022857"/>
    </source>
</evidence>
<proteinExistence type="inferred from homology"/>
<dbReference type="HAMAP" id="MF_00183">
    <property type="entry name" value="DXP_reductoisom"/>
    <property type="match status" value="1"/>
</dbReference>
<sequence>MGSTGSIGNSTLNVIEANPGVFSITLLTAESNVDSIFNQIKKFKPKYVYLNDDSSSKELNSRLSSENLKTSLLNEKDYLDTIASNDVEIVVAGVVGIAGLKSIHKAVSAGKRILLANKEAYVVAGELLNTLAELNESTIFPIDSEHSAIHQCLSGKKDTSGGVKKIILTGSGGPFLNRNLKEFIHITPEEAVMHPVWKMGKKISVDSATMMNKGLEVIEAKWLFKIDSEKIDILVHPEGIVHSLVEFEDASLLAQMSVPDMKIPIAYGLGFPERIRSNSQRLSLEKIEQLNFCKPDLKKFPSIRISRASLDSGGTSPSLLNAANEEAVRAFLDKKIYFTQIAEIISFVMDTIPIKTVKELENIFQADTLARKSALTRIHQLRS</sequence>